<dbReference type="InterPro" id="IPR039426">
    <property type="entry name" value="TonB-dep_rcpt-like"/>
</dbReference>
<dbReference type="EMBL" id="JADJEV010000003">
    <property type="protein sequence ID" value="MBK6973218.1"/>
    <property type="molecule type" value="Genomic_DNA"/>
</dbReference>
<dbReference type="GO" id="GO:0015344">
    <property type="term" value="F:siderophore uptake transmembrane transporter activity"/>
    <property type="evidence" value="ECO:0007669"/>
    <property type="project" value="TreeGrafter"/>
</dbReference>
<evidence type="ECO:0000256" key="1">
    <source>
        <dbReference type="ARBA" id="ARBA00004571"/>
    </source>
</evidence>
<feature type="signal peptide" evidence="10">
    <location>
        <begin position="1"/>
        <end position="25"/>
    </location>
</feature>
<feature type="domain" description="TonB-dependent receptor plug" evidence="11">
    <location>
        <begin position="50"/>
        <end position="160"/>
    </location>
</feature>
<dbReference type="GO" id="GO:0044718">
    <property type="term" value="P:siderophore transmembrane transport"/>
    <property type="evidence" value="ECO:0007669"/>
    <property type="project" value="TreeGrafter"/>
</dbReference>
<keyword evidence="4 9" id="KW-1134">Transmembrane beta strand</keyword>
<evidence type="ECO:0000313" key="12">
    <source>
        <dbReference type="EMBL" id="MBK6973218.1"/>
    </source>
</evidence>
<dbReference type="PROSITE" id="PS52016">
    <property type="entry name" value="TONB_DEPENDENT_REC_3"/>
    <property type="match status" value="1"/>
</dbReference>
<evidence type="ECO:0000256" key="3">
    <source>
        <dbReference type="ARBA" id="ARBA00022448"/>
    </source>
</evidence>
<dbReference type="Proteomes" id="UP000807785">
    <property type="component" value="Unassembled WGS sequence"/>
</dbReference>
<evidence type="ECO:0000313" key="13">
    <source>
        <dbReference type="Proteomes" id="UP000807785"/>
    </source>
</evidence>
<accession>A0A9D7E3T8</accession>
<protein>
    <submittedName>
        <fullName evidence="12">TonB-dependent receptor plug domain-containing protein</fullName>
    </submittedName>
</protein>
<comment type="caution">
    <text evidence="12">The sequence shown here is derived from an EMBL/GenBank/DDBJ whole genome shotgun (WGS) entry which is preliminary data.</text>
</comment>
<keyword evidence="7 12" id="KW-0675">Receptor</keyword>
<evidence type="ECO:0000256" key="4">
    <source>
        <dbReference type="ARBA" id="ARBA00022452"/>
    </source>
</evidence>
<dbReference type="GO" id="GO:0009279">
    <property type="term" value="C:cell outer membrane"/>
    <property type="evidence" value="ECO:0007669"/>
    <property type="project" value="UniProtKB-SubCell"/>
</dbReference>
<dbReference type="Pfam" id="PF07715">
    <property type="entry name" value="Plug"/>
    <property type="match status" value="1"/>
</dbReference>
<dbReference type="InterPro" id="IPR036942">
    <property type="entry name" value="Beta-barrel_TonB_sf"/>
</dbReference>
<sequence length="714" mass="78998">MMTDACCRSILGFAILCIQSPAVPAATNDPGPLGGDIPIVLTPTRLRQSLADVPASVTIITAKMLKQFGIVSIPEALRLVPGMEVTQATGNDTGNDYRIGYHGTNVIVPRRMNVLIDGMSVYRPAKARVDWKGLPVAIEDVDRIEITRGPNSASYGANSMLAIVNIITKHPREAEGTTLAATVGTQRTAGGTARYGGKFGEATAYRITLDHQQDAGFDSASTLGQGHDTTRINRLSFRSVTELDSTQSLDLQASAITGLKEVEYIDRYQQGFPDIDVRDYYFNGRWRKGLSPNHELQAQLYATRHRNEQTWRDCVPTVTLLPELADLWRANPRYVEAILAGRQPAGGTAQDNALAGAAFAAYRALGARAATPTCVEANQNYVESRYDFELQDTYVFSDALRMVSGIGLRRDVGDSQTYLQGRVSNNSWRLFSNVEYKPSKAISINAGGFLEKDHLTGSAFSPRLALNGHVTENQTIRFVVSRAVRMPDLLEQRADWRYRATNFSPPLNGATDGYFYASARAPGNVNAEKILSREIGYLGNFPQYGLLVDAKVFDDRLSSLLSEKLQVFGFYPTNSNWVRLRGSEVQVTYEPNHRWMVYLAYSYLDNNASTVLEQAQYSRHSGAIGLSHVFQNDWRATLAFYGAQGNAAGQAFYGREDLTLAKSFRFTKDQSLLASFTIRHLDNATSRYFADVGQTSENSYDRTMQYSLSLTLSF</sequence>
<evidence type="ECO:0000256" key="5">
    <source>
        <dbReference type="ARBA" id="ARBA00022692"/>
    </source>
</evidence>
<evidence type="ECO:0000256" key="2">
    <source>
        <dbReference type="ARBA" id="ARBA00009810"/>
    </source>
</evidence>
<dbReference type="PANTHER" id="PTHR30069">
    <property type="entry name" value="TONB-DEPENDENT OUTER MEMBRANE RECEPTOR"/>
    <property type="match status" value="1"/>
</dbReference>
<gene>
    <name evidence="12" type="ORF">IPH26_09800</name>
</gene>
<name>A0A9D7E3T8_9PROT</name>
<keyword evidence="10" id="KW-0732">Signal</keyword>
<evidence type="ECO:0000256" key="6">
    <source>
        <dbReference type="ARBA" id="ARBA00023136"/>
    </source>
</evidence>
<dbReference type="Gene3D" id="2.170.130.10">
    <property type="entry name" value="TonB-dependent receptor, plug domain"/>
    <property type="match status" value="1"/>
</dbReference>
<dbReference type="AlphaFoldDB" id="A0A9D7E3T8"/>
<dbReference type="Gene3D" id="2.40.170.20">
    <property type="entry name" value="TonB-dependent receptor, beta-barrel domain"/>
    <property type="match status" value="1"/>
</dbReference>
<evidence type="ECO:0000256" key="8">
    <source>
        <dbReference type="ARBA" id="ARBA00023237"/>
    </source>
</evidence>
<reference evidence="12" key="1">
    <citation type="submission" date="2020-10" db="EMBL/GenBank/DDBJ databases">
        <title>Connecting structure to function with the recovery of over 1000 high-quality activated sludge metagenome-assembled genomes encoding full-length rRNA genes using long-read sequencing.</title>
        <authorList>
            <person name="Singleton C.M."/>
            <person name="Petriglieri F."/>
            <person name="Kristensen J.M."/>
            <person name="Kirkegaard R.H."/>
            <person name="Michaelsen T.Y."/>
            <person name="Andersen M.H."/>
            <person name="Karst S.M."/>
            <person name="Dueholm M.S."/>
            <person name="Nielsen P.H."/>
            <person name="Albertsen M."/>
        </authorList>
    </citation>
    <scope>NUCLEOTIDE SEQUENCE</scope>
    <source>
        <strain evidence="12">Bjer_18-Q3-R1-45_BAT3C.347</strain>
    </source>
</reference>
<evidence type="ECO:0000256" key="9">
    <source>
        <dbReference type="PROSITE-ProRule" id="PRU01360"/>
    </source>
</evidence>
<dbReference type="InterPro" id="IPR037066">
    <property type="entry name" value="Plug_dom_sf"/>
</dbReference>
<evidence type="ECO:0000259" key="11">
    <source>
        <dbReference type="Pfam" id="PF07715"/>
    </source>
</evidence>
<keyword evidence="5 9" id="KW-0812">Transmembrane</keyword>
<evidence type="ECO:0000256" key="7">
    <source>
        <dbReference type="ARBA" id="ARBA00023170"/>
    </source>
</evidence>
<dbReference type="SUPFAM" id="SSF56935">
    <property type="entry name" value="Porins"/>
    <property type="match status" value="1"/>
</dbReference>
<organism evidence="12 13">
    <name type="scientific">Candidatus Methylophosphatis roskildensis</name>
    <dbReference type="NCBI Taxonomy" id="2899263"/>
    <lineage>
        <taxon>Bacteria</taxon>
        <taxon>Pseudomonadati</taxon>
        <taxon>Pseudomonadota</taxon>
        <taxon>Betaproteobacteria</taxon>
        <taxon>Nitrosomonadales</taxon>
        <taxon>Sterolibacteriaceae</taxon>
        <taxon>Candidatus Methylophosphatis</taxon>
    </lineage>
</organism>
<dbReference type="InterPro" id="IPR012910">
    <property type="entry name" value="Plug_dom"/>
</dbReference>
<comment type="subcellular location">
    <subcellularLocation>
        <location evidence="1 9">Cell outer membrane</location>
        <topology evidence="1 9">Multi-pass membrane protein</topology>
    </subcellularLocation>
</comment>
<proteinExistence type="inferred from homology"/>
<keyword evidence="6 9" id="KW-0472">Membrane</keyword>
<comment type="similarity">
    <text evidence="2 9">Belongs to the TonB-dependent receptor family.</text>
</comment>
<keyword evidence="3 9" id="KW-0813">Transport</keyword>
<dbReference type="PANTHER" id="PTHR30069:SF27">
    <property type="entry name" value="BLL4766 PROTEIN"/>
    <property type="match status" value="1"/>
</dbReference>
<keyword evidence="8 9" id="KW-0998">Cell outer membrane</keyword>
<feature type="chain" id="PRO_5038973987" evidence="10">
    <location>
        <begin position="26"/>
        <end position="714"/>
    </location>
</feature>
<evidence type="ECO:0000256" key="10">
    <source>
        <dbReference type="SAM" id="SignalP"/>
    </source>
</evidence>